<evidence type="ECO:0000256" key="1">
    <source>
        <dbReference type="SAM" id="SignalP"/>
    </source>
</evidence>
<dbReference type="EMBL" id="KM038911">
    <property type="protein sequence ID" value="AIG56372.1"/>
    <property type="molecule type" value="Genomic_DNA"/>
</dbReference>
<feature type="signal peptide" evidence="1">
    <location>
        <begin position="1"/>
        <end position="18"/>
    </location>
</feature>
<proteinExistence type="predicted"/>
<accession>A0A0A7CNA2</accession>
<organism evidence="2">
    <name type="scientific">Achlya hypogyna</name>
    <name type="common">Oomycete</name>
    <name type="synonym">Protoachlya hypogyna</name>
    <dbReference type="NCBI Taxonomy" id="1202772"/>
    <lineage>
        <taxon>Eukaryota</taxon>
        <taxon>Sar</taxon>
        <taxon>Stramenopiles</taxon>
        <taxon>Oomycota</taxon>
        <taxon>Saprolegniomycetes</taxon>
        <taxon>Saprolegniales</taxon>
        <taxon>Achlyaceae</taxon>
        <taxon>Achlya</taxon>
    </lineage>
</organism>
<feature type="chain" id="PRO_5002038132" evidence="1">
    <location>
        <begin position="19"/>
        <end position="79"/>
    </location>
</feature>
<name>A0A0A7CNA2_ACHHY</name>
<reference evidence="2" key="1">
    <citation type="journal article" date="2014" name="Genome Biol. Evol.">
        <title>The secreted proteins of Achlya hypogyna and Thraustotheca clavata identify the ancestral oomycete secretome and reveal gene acquisitions by horizontal gene transfer.</title>
        <authorList>
            <person name="Misner I."/>
            <person name="Blouin N."/>
            <person name="Leonard G."/>
            <person name="Richards T.A."/>
            <person name="Lane C.E."/>
        </authorList>
    </citation>
    <scope>NUCLEOTIDE SEQUENCE</scope>
    <source>
        <strain evidence="2">ATCC 48635</strain>
    </source>
</reference>
<protein>
    <submittedName>
        <fullName evidence="2">Secreted protein</fullName>
    </submittedName>
</protein>
<sequence length="79" mass="7827">MKTTLSLTLCALAVAVTADSTPMLKGATSKDTEAAKSTGKADQEWFGWGRGWGLGLGLGGCGGWGLGGCGCGGWGWGGC</sequence>
<keyword evidence="1" id="KW-0732">Signal</keyword>
<dbReference type="AlphaFoldDB" id="A0A0A7CNA2"/>
<evidence type="ECO:0000313" key="2">
    <source>
        <dbReference type="EMBL" id="AIG56372.1"/>
    </source>
</evidence>